<protein>
    <recommendedName>
        <fullName evidence="4">PH domain-containing protein</fullName>
    </recommendedName>
</protein>
<accession>A0A8J4DYU7</accession>
<keyword evidence="1" id="KW-1133">Transmembrane helix</keyword>
<proteinExistence type="predicted"/>
<reference evidence="2" key="1">
    <citation type="submission" date="2021-01" db="EMBL/GenBank/DDBJ databases">
        <title>Whole genome shotgun sequence of Virgisporangium aurantiacum NBRC 16421.</title>
        <authorList>
            <person name="Komaki H."/>
            <person name="Tamura T."/>
        </authorList>
    </citation>
    <scope>NUCLEOTIDE SEQUENCE</scope>
    <source>
        <strain evidence="2">NBRC 16421</strain>
    </source>
</reference>
<evidence type="ECO:0000256" key="1">
    <source>
        <dbReference type="SAM" id="Phobius"/>
    </source>
</evidence>
<keyword evidence="3" id="KW-1185">Reference proteome</keyword>
<evidence type="ECO:0008006" key="4">
    <source>
        <dbReference type="Google" id="ProtNLM"/>
    </source>
</evidence>
<evidence type="ECO:0000313" key="3">
    <source>
        <dbReference type="Proteomes" id="UP000612585"/>
    </source>
</evidence>
<evidence type="ECO:0000313" key="2">
    <source>
        <dbReference type="EMBL" id="GIJ56020.1"/>
    </source>
</evidence>
<dbReference type="Proteomes" id="UP000612585">
    <property type="component" value="Unassembled WGS sequence"/>
</dbReference>
<keyword evidence="1" id="KW-0472">Membrane</keyword>
<organism evidence="2 3">
    <name type="scientific">Virgisporangium aurantiacum</name>
    <dbReference type="NCBI Taxonomy" id="175570"/>
    <lineage>
        <taxon>Bacteria</taxon>
        <taxon>Bacillati</taxon>
        <taxon>Actinomycetota</taxon>
        <taxon>Actinomycetes</taxon>
        <taxon>Micromonosporales</taxon>
        <taxon>Micromonosporaceae</taxon>
        <taxon>Virgisporangium</taxon>
    </lineage>
</organism>
<dbReference type="AlphaFoldDB" id="A0A8J4DYU7"/>
<sequence length="331" mass="34186">MERYVVRESAGWVGGALVLAGVVAVPVALAAMTSQPLYALGVVPAGLAGWFALRPMFERGSTLLDADGLTLSSGGFARHPVRVPWGEVTHVWIGALVPAVPVRHAVVHTAASDRALAGPPLNMRRPGAPFMFKVPDDDGFRAAVAGFGGGRVDVDDRAPEEPAVTGATEAVPHQQLRAPLRWRLVPVALLALAVVLAVVAGWALLSSVALLALVALLLARATAKRFLGRTVLDDSGIRTGALHVTWADVEAVHVVHAGPGSVARLVHVRPAGNVVLRGAAFGTGPAALRAACRGRARFHEHEVDGTLATLALGTTLVALAAGALLTAVDIP</sequence>
<gene>
    <name evidence="2" type="ORF">Vau01_035360</name>
</gene>
<dbReference type="EMBL" id="BOPG01000023">
    <property type="protein sequence ID" value="GIJ56020.1"/>
    <property type="molecule type" value="Genomic_DNA"/>
</dbReference>
<keyword evidence="1" id="KW-0812">Transmembrane</keyword>
<dbReference type="RefSeq" id="WP_203993666.1">
    <property type="nucleotide sequence ID" value="NZ_BOPG01000023.1"/>
</dbReference>
<feature type="transmembrane region" description="Helical" evidence="1">
    <location>
        <begin position="187"/>
        <end position="219"/>
    </location>
</feature>
<feature type="transmembrane region" description="Helical" evidence="1">
    <location>
        <begin position="307"/>
        <end position="328"/>
    </location>
</feature>
<feature type="transmembrane region" description="Helical" evidence="1">
    <location>
        <begin position="12"/>
        <end position="31"/>
    </location>
</feature>
<comment type="caution">
    <text evidence="2">The sequence shown here is derived from an EMBL/GenBank/DDBJ whole genome shotgun (WGS) entry which is preliminary data.</text>
</comment>
<feature type="transmembrane region" description="Helical" evidence="1">
    <location>
        <begin position="37"/>
        <end position="53"/>
    </location>
</feature>
<name>A0A8J4DYU7_9ACTN</name>